<name>A0AA49GF99_9BACT</name>
<dbReference type="EMBL" id="CP129971">
    <property type="protein sequence ID" value="WKK77754.1"/>
    <property type="molecule type" value="Genomic_DNA"/>
</dbReference>
<dbReference type="RefSeq" id="WP_308349362.1">
    <property type="nucleotide sequence ID" value="NZ_CP129971.1"/>
</dbReference>
<feature type="transmembrane region" description="Helical" evidence="1">
    <location>
        <begin position="12"/>
        <end position="33"/>
    </location>
</feature>
<keyword evidence="1" id="KW-0812">Transmembrane</keyword>
<dbReference type="AlphaFoldDB" id="A0AA49GF99"/>
<keyword evidence="3" id="KW-1185">Reference proteome</keyword>
<proteinExistence type="predicted"/>
<evidence type="ECO:0000313" key="3">
    <source>
        <dbReference type="Proteomes" id="UP001230496"/>
    </source>
</evidence>
<dbReference type="Pfam" id="PF09601">
    <property type="entry name" value="DUF2459"/>
    <property type="match status" value="1"/>
</dbReference>
<organism evidence="2 3">
    <name type="scientific">Marivirga salinarum</name>
    <dbReference type="NCBI Taxonomy" id="3059078"/>
    <lineage>
        <taxon>Bacteria</taxon>
        <taxon>Pseudomonadati</taxon>
        <taxon>Bacteroidota</taxon>
        <taxon>Cytophagia</taxon>
        <taxon>Cytophagales</taxon>
        <taxon>Marivirgaceae</taxon>
        <taxon>Marivirga</taxon>
    </lineage>
</organism>
<evidence type="ECO:0000256" key="1">
    <source>
        <dbReference type="SAM" id="Phobius"/>
    </source>
</evidence>
<sequence length="215" mass="25073">MKIVKKIIKYGLYFLLIPFTYLVVSLVLSTITIDRNESYEIPDKTIYLASNGVHLDIVIPKKNIDSSLLSNLVHKPNENFLGFGWGDEEFYLNTRTWGDLKFDVAFKAVFLNGSSLIHTTRYQNIQNHWIKIKITESELSRLNTYLYESFDFNKNGELILLKNKGYTSRDDFYRAKGSFSFYKTCNSWVNKGFKKSGLKACLWTPFDFGLMNKYK</sequence>
<gene>
    <name evidence="2" type="ORF">QYS49_12060</name>
</gene>
<keyword evidence="1" id="KW-0472">Membrane</keyword>
<dbReference type="Proteomes" id="UP001230496">
    <property type="component" value="Chromosome"/>
</dbReference>
<dbReference type="KEGG" id="msaa:QYS49_12060"/>
<evidence type="ECO:0000313" key="2">
    <source>
        <dbReference type="EMBL" id="WKK77754.1"/>
    </source>
</evidence>
<dbReference type="InterPro" id="IPR011727">
    <property type="entry name" value="CHP02117"/>
</dbReference>
<reference evidence="2 3" key="1">
    <citation type="submission" date="2023-08" db="EMBL/GenBank/DDBJ databases">
        <title>Comparative genomics and taxonomic characterization of three novel marine species of genus Marivirga.</title>
        <authorList>
            <person name="Muhammad N."/>
            <person name="Kim S.-G."/>
        </authorList>
    </citation>
    <scope>NUCLEOTIDE SEQUENCE [LARGE SCALE GENOMIC DNA]</scope>
    <source>
        <strain evidence="2 3">BDSF4-3</strain>
    </source>
</reference>
<keyword evidence="1" id="KW-1133">Transmembrane helix</keyword>
<accession>A0AA49GF99</accession>
<protein>
    <submittedName>
        <fullName evidence="2">DUF2459 domain-containing protein</fullName>
    </submittedName>
</protein>